<dbReference type="AlphaFoldDB" id="A0A542ZVQ2"/>
<accession>A0A542ZVQ2</accession>
<protein>
    <submittedName>
        <fullName evidence="2">Uncharacterized protein</fullName>
    </submittedName>
</protein>
<dbReference type="EMBL" id="VFOS01000001">
    <property type="protein sequence ID" value="TQL64447.1"/>
    <property type="molecule type" value="Genomic_DNA"/>
</dbReference>
<dbReference type="RefSeq" id="WP_142119405.1">
    <property type="nucleotide sequence ID" value="NZ_BAAASV010000003.1"/>
</dbReference>
<proteinExistence type="predicted"/>
<keyword evidence="1" id="KW-0472">Membrane</keyword>
<gene>
    <name evidence="2" type="ORF">FB461_0951</name>
</gene>
<comment type="caution">
    <text evidence="2">The sequence shown here is derived from an EMBL/GenBank/DDBJ whole genome shotgun (WGS) entry which is preliminary data.</text>
</comment>
<dbReference type="Proteomes" id="UP000315389">
    <property type="component" value="Unassembled WGS sequence"/>
</dbReference>
<dbReference type="OrthoDB" id="3388334at2"/>
<name>A0A542ZVQ2_RARFA</name>
<evidence type="ECO:0000313" key="3">
    <source>
        <dbReference type="Proteomes" id="UP000315389"/>
    </source>
</evidence>
<evidence type="ECO:0000256" key="1">
    <source>
        <dbReference type="SAM" id="Phobius"/>
    </source>
</evidence>
<feature type="transmembrane region" description="Helical" evidence="1">
    <location>
        <begin position="63"/>
        <end position="82"/>
    </location>
</feature>
<keyword evidence="3" id="KW-1185">Reference proteome</keyword>
<feature type="transmembrane region" description="Helical" evidence="1">
    <location>
        <begin position="6"/>
        <end position="29"/>
    </location>
</feature>
<keyword evidence="1" id="KW-1133">Transmembrane helix</keyword>
<organism evidence="2 3">
    <name type="scientific">Rarobacter faecitabidus</name>
    <dbReference type="NCBI Taxonomy" id="13243"/>
    <lineage>
        <taxon>Bacteria</taxon>
        <taxon>Bacillati</taxon>
        <taxon>Actinomycetota</taxon>
        <taxon>Actinomycetes</taxon>
        <taxon>Micrococcales</taxon>
        <taxon>Rarobacteraceae</taxon>
        <taxon>Rarobacter</taxon>
    </lineage>
</organism>
<feature type="transmembrane region" description="Helical" evidence="1">
    <location>
        <begin position="102"/>
        <end position="123"/>
    </location>
</feature>
<keyword evidence="1" id="KW-0812">Transmembrane</keyword>
<reference evidence="2 3" key="1">
    <citation type="submission" date="2019-06" db="EMBL/GenBank/DDBJ databases">
        <title>Sequencing the genomes of 1000 actinobacteria strains.</title>
        <authorList>
            <person name="Klenk H.-P."/>
        </authorList>
    </citation>
    <scope>NUCLEOTIDE SEQUENCE [LARGE SCALE GENOMIC DNA]</scope>
    <source>
        <strain evidence="2 3">DSM 4813</strain>
    </source>
</reference>
<evidence type="ECO:0000313" key="2">
    <source>
        <dbReference type="EMBL" id="TQL64447.1"/>
    </source>
</evidence>
<sequence>MTAALIGAGALILAVAGGYWFTVGVLALASRGARRSGEGQGPSSKQAKDALRGGRWIGYLERAGVAAAILTGQPSAVAIVVAVKGLGRFAELKGNPDASERFVIGTLASLLFAAACGGLGAWLI</sequence>